<dbReference type="AlphaFoldDB" id="A0A4S8R0I0"/>
<proteinExistence type="predicted"/>
<keyword evidence="3" id="KW-1185">Reference proteome</keyword>
<comment type="caution">
    <text evidence="2">The sequence shown here is derived from an EMBL/GenBank/DDBJ whole genome shotgun (WGS) entry which is preliminary data.</text>
</comment>
<dbReference type="EMBL" id="PQXL01000118">
    <property type="protein sequence ID" value="THV51218.1"/>
    <property type="molecule type" value="Genomic_DNA"/>
</dbReference>
<gene>
    <name evidence="2" type="ORF">BGAL_0118g00010</name>
</gene>
<accession>A0A4S8R0I0</accession>
<dbReference type="Proteomes" id="UP000308671">
    <property type="component" value="Unassembled WGS sequence"/>
</dbReference>
<dbReference type="OrthoDB" id="3557362at2759"/>
<feature type="region of interest" description="Disordered" evidence="1">
    <location>
        <begin position="141"/>
        <end position="167"/>
    </location>
</feature>
<protein>
    <submittedName>
        <fullName evidence="2">Uncharacterized protein</fullName>
    </submittedName>
</protein>
<feature type="compositionally biased region" description="Polar residues" evidence="1">
    <location>
        <begin position="141"/>
        <end position="161"/>
    </location>
</feature>
<sequence length="227" mass="25763">MGGIANRTETPDDVWNFKICPKFPTKKWLGVSEALGSSDIGFIFTTYPQLPGGRLAVTRYQRGIIDGISWLSDEGTSDFKDFKFLGGTWTGSGFEKGIVFGRTRALVKQKVEEMCEQIKYDIIKGYVEKIRNSEIEGSDIFSQRNSPALSDDTTSSSQSGRDWTKEEERITQAAWDYDESKKRSLNFETYTYRLGELCSFALKDPFVDDGRYTYDSDGGWEDNTPYP</sequence>
<evidence type="ECO:0000313" key="2">
    <source>
        <dbReference type="EMBL" id="THV51218.1"/>
    </source>
</evidence>
<name>A0A4S8R0I0_9HELO</name>
<reference evidence="2 3" key="1">
    <citation type="submission" date="2017-12" db="EMBL/GenBank/DDBJ databases">
        <title>Comparative genomics of Botrytis spp.</title>
        <authorList>
            <person name="Valero-Jimenez C.A."/>
            <person name="Tapia P."/>
            <person name="Veloso J."/>
            <person name="Silva-Moreno E."/>
            <person name="Staats M."/>
            <person name="Valdes J.H."/>
            <person name="Van Kan J.A.L."/>
        </authorList>
    </citation>
    <scope>NUCLEOTIDE SEQUENCE [LARGE SCALE GENOMIC DNA]</scope>
    <source>
        <strain evidence="2 3">MUCL435</strain>
    </source>
</reference>
<evidence type="ECO:0000313" key="3">
    <source>
        <dbReference type="Proteomes" id="UP000308671"/>
    </source>
</evidence>
<evidence type="ECO:0000256" key="1">
    <source>
        <dbReference type="SAM" id="MobiDB-lite"/>
    </source>
</evidence>
<organism evidence="2 3">
    <name type="scientific">Botrytis galanthina</name>
    <dbReference type="NCBI Taxonomy" id="278940"/>
    <lineage>
        <taxon>Eukaryota</taxon>
        <taxon>Fungi</taxon>
        <taxon>Dikarya</taxon>
        <taxon>Ascomycota</taxon>
        <taxon>Pezizomycotina</taxon>
        <taxon>Leotiomycetes</taxon>
        <taxon>Helotiales</taxon>
        <taxon>Sclerotiniaceae</taxon>
        <taxon>Botrytis</taxon>
    </lineage>
</organism>